<organism evidence="1 2">
    <name type="scientific">Cylindrospermopsis curvispora GIHE-G1</name>
    <dbReference type="NCBI Taxonomy" id="2666332"/>
    <lineage>
        <taxon>Bacteria</taxon>
        <taxon>Bacillati</taxon>
        <taxon>Cyanobacteriota</taxon>
        <taxon>Cyanophyceae</taxon>
        <taxon>Nostocales</taxon>
        <taxon>Aphanizomenonaceae</taxon>
        <taxon>Cylindrospermopsis</taxon>
    </lineage>
</organism>
<dbReference type="RefSeq" id="WP_115538496.1">
    <property type="nucleotide sequence ID" value="NZ_CP060822.1"/>
</dbReference>
<evidence type="ECO:0000313" key="2">
    <source>
        <dbReference type="Proteomes" id="UP000516013"/>
    </source>
</evidence>
<gene>
    <name evidence="1" type="ORF">IAR63_13160</name>
</gene>
<dbReference type="KEGG" id="ccur:IAR63_13160"/>
<protein>
    <recommendedName>
        <fullName evidence="3">DUF2281 domain-containing protein</fullName>
    </recommendedName>
</protein>
<dbReference type="EMBL" id="CP060822">
    <property type="protein sequence ID" value="QNP28827.1"/>
    <property type="molecule type" value="Genomic_DNA"/>
</dbReference>
<sequence length="86" mass="10407">MNTREVVVNKLQQLPDPLISRVDEFINFLIAQKQNQVVNVQSSESLTDRWKRWFEKVDQLPILNHEPQNEYQQRLLQKYRQQSLDL</sequence>
<name>A0A7H0EYG1_9CYAN</name>
<dbReference type="AlphaFoldDB" id="A0A7H0EYG1"/>
<evidence type="ECO:0008006" key="3">
    <source>
        <dbReference type="Google" id="ProtNLM"/>
    </source>
</evidence>
<dbReference type="Proteomes" id="UP000516013">
    <property type="component" value="Chromosome"/>
</dbReference>
<dbReference type="GeneID" id="92780840"/>
<accession>A0A7H0EYG1</accession>
<evidence type="ECO:0000313" key="1">
    <source>
        <dbReference type="EMBL" id="QNP28827.1"/>
    </source>
</evidence>
<keyword evidence="2" id="KW-1185">Reference proteome</keyword>
<reference evidence="1 2" key="1">
    <citation type="submission" date="2020-08" db="EMBL/GenBank/DDBJ databases">
        <title>Complete genome sequence of Raphidiopsis curvispora isolated from drinking water reservoir in South Korea.</title>
        <authorList>
            <person name="Jeong J."/>
        </authorList>
    </citation>
    <scope>NUCLEOTIDE SEQUENCE [LARGE SCALE GENOMIC DNA]</scope>
    <source>
        <strain evidence="1 2">GIHE-G1</strain>
    </source>
</reference>
<proteinExistence type="predicted"/>